<protein>
    <submittedName>
        <fullName evidence="5">Glycosyltransferase EpsE</fullName>
        <ecNumber evidence="5">2.4.-.-</ecNumber>
    </submittedName>
</protein>
<evidence type="ECO:0000256" key="1">
    <source>
        <dbReference type="ARBA" id="ARBA00006739"/>
    </source>
</evidence>
<dbReference type="InterPro" id="IPR001173">
    <property type="entry name" value="Glyco_trans_2-like"/>
</dbReference>
<dbReference type="PANTHER" id="PTHR43685:SF5">
    <property type="entry name" value="GLYCOSYLTRANSFERASE EPSE-RELATED"/>
    <property type="match status" value="1"/>
</dbReference>
<dbReference type="KEGG" id="rcf:Poly24_25200"/>
<dbReference type="Proteomes" id="UP000315082">
    <property type="component" value="Chromosome"/>
</dbReference>
<evidence type="ECO:0000313" key="6">
    <source>
        <dbReference type="Proteomes" id="UP000315082"/>
    </source>
</evidence>
<dbReference type="PANTHER" id="PTHR43685">
    <property type="entry name" value="GLYCOSYLTRANSFERASE"/>
    <property type="match status" value="1"/>
</dbReference>
<dbReference type="RefSeq" id="WP_145095260.1">
    <property type="nucleotide sequence ID" value="NZ_CP036348.1"/>
</dbReference>
<sequence>MASQAPPITVLMPVFRPDPTHFPYAIESVLDQTFTDYELLVMESASAQPAKPWLANVSDHRIRHHVVPPVNRTALLNQGVERARGALIAIVDSSDIALPERLETQIAVLDSDPAIAVLGSFIEWIDEQNRPLGFQTLPTESKAIRQALRRCNPIVARTSIFWKRAILSEGGFRGEETVADYEIWGRMARTEASFANVPLALTRCRRLPAHWDRPRLAHQLVAEMEIRAKMFAEEAGIRTKWQRVYERMLLRLPLDAPLRCWMVPRLRKALATGK</sequence>
<keyword evidence="3 5" id="KW-0808">Transferase</keyword>
<dbReference type="SUPFAM" id="SSF53448">
    <property type="entry name" value="Nucleotide-diphospho-sugar transferases"/>
    <property type="match status" value="1"/>
</dbReference>
<dbReference type="InterPro" id="IPR029044">
    <property type="entry name" value="Nucleotide-diphossugar_trans"/>
</dbReference>
<dbReference type="GO" id="GO:0016757">
    <property type="term" value="F:glycosyltransferase activity"/>
    <property type="evidence" value="ECO:0007669"/>
    <property type="project" value="UniProtKB-KW"/>
</dbReference>
<dbReference type="OrthoDB" id="9800276at2"/>
<gene>
    <name evidence="5" type="primary">epsE_4</name>
    <name evidence="5" type="ORF">Poly24_25200</name>
</gene>
<dbReference type="AlphaFoldDB" id="A0A518JTD8"/>
<evidence type="ECO:0000313" key="5">
    <source>
        <dbReference type="EMBL" id="QDV68807.1"/>
    </source>
</evidence>
<dbReference type="EMBL" id="CP036348">
    <property type="protein sequence ID" value="QDV68807.1"/>
    <property type="molecule type" value="Genomic_DNA"/>
</dbReference>
<accession>A0A518JTD8</accession>
<evidence type="ECO:0000256" key="3">
    <source>
        <dbReference type="ARBA" id="ARBA00022679"/>
    </source>
</evidence>
<name>A0A518JTD8_9BACT</name>
<reference evidence="5 6" key="1">
    <citation type="submission" date="2019-02" db="EMBL/GenBank/DDBJ databases">
        <title>Deep-cultivation of Planctomycetes and their phenomic and genomic characterization uncovers novel biology.</title>
        <authorList>
            <person name="Wiegand S."/>
            <person name="Jogler M."/>
            <person name="Boedeker C."/>
            <person name="Pinto D."/>
            <person name="Vollmers J."/>
            <person name="Rivas-Marin E."/>
            <person name="Kohn T."/>
            <person name="Peeters S.H."/>
            <person name="Heuer A."/>
            <person name="Rast P."/>
            <person name="Oberbeckmann S."/>
            <person name="Bunk B."/>
            <person name="Jeske O."/>
            <person name="Meyerdierks A."/>
            <person name="Storesund J.E."/>
            <person name="Kallscheuer N."/>
            <person name="Luecker S."/>
            <person name="Lage O.M."/>
            <person name="Pohl T."/>
            <person name="Merkel B.J."/>
            <person name="Hornburger P."/>
            <person name="Mueller R.-W."/>
            <person name="Bruemmer F."/>
            <person name="Labrenz M."/>
            <person name="Spormann A.M."/>
            <person name="Op den Camp H."/>
            <person name="Overmann J."/>
            <person name="Amann R."/>
            <person name="Jetten M.S.M."/>
            <person name="Mascher T."/>
            <person name="Medema M.H."/>
            <person name="Devos D.P."/>
            <person name="Kaster A.-K."/>
            <person name="Ovreas L."/>
            <person name="Rohde M."/>
            <person name="Galperin M.Y."/>
            <person name="Jogler C."/>
        </authorList>
    </citation>
    <scope>NUCLEOTIDE SEQUENCE [LARGE SCALE GENOMIC DNA]</scope>
    <source>
        <strain evidence="5 6">Poly24</strain>
    </source>
</reference>
<keyword evidence="2 5" id="KW-0328">Glycosyltransferase</keyword>
<dbReference type="EC" id="2.4.-.-" evidence="5"/>
<evidence type="ECO:0000259" key="4">
    <source>
        <dbReference type="Pfam" id="PF00535"/>
    </source>
</evidence>
<dbReference type="Gene3D" id="3.90.550.10">
    <property type="entry name" value="Spore Coat Polysaccharide Biosynthesis Protein SpsA, Chain A"/>
    <property type="match status" value="1"/>
</dbReference>
<keyword evidence="6" id="KW-1185">Reference proteome</keyword>
<feature type="domain" description="Glycosyltransferase 2-like" evidence="4">
    <location>
        <begin position="10"/>
        <end position="131"/>
    </location>
</feature>
<dbReference type="InterPro" id="IPR050834">
    <property type="entry name" value="Glycosyltransf_2"/>
</dbReference>
<comment type="similarity">
    <text evidence="1">Belongs to the glycosyltransferase 2 family.</text>
</comment>
<evidence type="ECO:0000256" key="2">
    <source>
        <dbReference type="ARBA" id="ARBA00022676"/>
    </source>
</evidence>
<dbReference type="Pfam" id="PF00535">
    <property type="entry name" value="Glycos_transf_2"/>
    <property type="match status" value="1"/>
</dbReference>
<proteinExistence type="inferred from homology"/>
<organism evidence="5 6">
    <name type="scientific">Rosistilla carotiformis</name>
    <dbReference type="NCBI Taxonomy" id="2528017"/>
    <lineage>
        <taxon>Bacteria</taxon>
        <taxon>Pseudomonadati</taxon>
        <taxon>Planctomycetota</taxon>
        <taxon>Planctomycetia</taxon>
        <taxon>Pirellulales</taxon>
        <taxon>Pirellulaceae</taxon>
        <taxon>Rosistilla</taxon>
    </lineage>
</organism>